<dbReference type="GO" id="GO:0006351">
    <property type="term" value="P:DNA-templated transcription"/>
    <property type="evidence" value="ECO:0007669"/>
    <property type="project" value="InterPro"/>
</dbReference>
<keyword evidence="4" id="KW-0804">Transcription</keyword>
<evidence type="ECO:0000313" key="9">
    <source>
        <dbReference type="Proteomes" id="UP001338582"/>
    </source>
</evidence>
<gene>
    <name evidence="8" type="ORF">PUMCH_004751</name>
</gene>
<reference evidence="8 9" key="1">
    <citation type="submission" date="2023-10" db="EMBL/GenBank/DDBJ databases">
        <title>Draft Genome Sequence of Candida saopaulonensis from a very Premature Infant with Sepsis.</title>
        <authorList>
            <person name="Ning Y."/>
            <person name="Dai R."/>
            <person name="Xiao M."/>
            <person name="Xu Y."/>
            <person name="Yan Q."/>
            <person name="Zhang L."/>
        </authorList>
    </citation>
    <scope>NUCLEOTIDE SEQUENCE [LARGE SCALE GENOMIC DNA]</scope>
    <source>
        <strain evidence="8 9">19XY460</strain>
    </source>
</reference>
<dbReference type="GeneID" id="88175811"/>
<dbReference type="EMBL" id="CP138899">
    <property type="protein sequence ID" value="WPK27365.1"/>
    <property type="molecule type" value="Genomic_DNA"/>
</dbReference>
<evidence type="ECO:0000259" key="7">
    <source>
        <dbReference type="PROSITE" id="PS50048"/>
    </source>
</evidence>
<dbReference type="GO" id="GO:0000981">
    <property type="term" value="F:DNA-binding transcription factor activity, RNA polymerase II-specific"/>
    <property type="evidence" value="ECO:0007669"/>
    <property type="project" value="InterPro"/>
</dbReference>
<feature type="region of interest" description="Disordered" evidence="6">
    <location>
        <begin position="49"/>
        <end position="77"/>
    </location>
</feature>
<dbReference type="SMART" id="SM00066">
    <property type="entry name" value="GAL4"/>
    <property type="match status" value="1"/>
</dbReference>
<sequence length="876" mass="99912">MEEPPRKKRQLLVCTLCRERKVRCDRNLPCASCKKHHTESLCMYETTPENISQNRSPTGSANGEARLAGDQGNQNIAMPGTRKRIKAVGLLAIDPDPSETVYLASTTVTDVLFHLKGLRNIMGVNPVARPDDHINFFRNYSSVSFCPNTQEEINHGPFLWHSIVRVDPGLLQVWSFIMNVRPAGANLKGITSYQNIWQGESAQLRVIDKIKQHLLVKFKSTDAVLNSQDVPLGLTFMDPNSQKRDLGLSERLKGILPYRRLIWSHIDQFFKYVYPFFPYLDEQLFRASVTRIIGACVYDDSNVTRVVAQGVSDYALIGILCIVLRLSYLSLISNDQEYNVQMTTSAADDPSLDPITREMLMKPLGLEFIDLARRCLHHFEVQTRSNLTILQLLVFTRIYMELSPEDLEGPARDVYQLNNGVLLQMAYVIGLNREPDLMTDTLNNKRLNHVRRKLWIFIQFKGILNSLKFGSPYIASSICTDARFPFFRESNRNCCDPELDHYVAISFKPLEELIVLMSNVSSLILRIKDGTSMAELVEHVNKLEIFVFNELGTLRTCLESFSETGEKSIVPVLMTPYHLPIYVFLISLHFRLFAYYESKGCILLAMFYCKKILLLIAEEMLPFTYDILDKPHPYFKYAAQLVLNPQIEYFMHRSVGFLAAWAARVGNQIMFSPENGPIRAPYSRQRVLIRSFGRLYKLCLLSILKLNKRYCYAWRIGCTFSYILKCVVTEGFYERLKETGILPLKTAEYTEDQMMTLSELMDKPLKDSHARKGAQYFDIVKEVIKFGNGDTAKLYDPSSSRTLFHDLVVAADGITLEGASDIKSEELFTDPSWFPALEAPGADLASVMGSFFDGPDAYFDSFKDITSGPLYQNYGF</sequence>
<dbReference type="SUPFAM" id="SSF57701">
    <property type="entry name" value="Zn2/Cys6 DNA-binding domain"/>
    <property type="match status" value="1"/>
</dbReference>
<dbReference type="InterPro" id="IPR001138">
    <property type="entry name" value="Zn2Cys6_DnaBD"/>
</dbReference>
<evidence type="ECO:0000256" key="4">
    <source>
        <dbReference type="ARBA" id="ARBA00023163"/>
    </source>
</evidence>
<dbReference type="GO" id="GO:0000978">
    <property type="term" value="F:RNA polymerase II cis-regulatory region sequence-specific DNA binding"/>
    <property type="evidence" value="ECO:0007669"/>
    <property type="project" value="TreeGrafter"/>
</dbReference>
<dbReference type="Pfam" id="PF00172">
    <property type="entry name" value="Zn_clus"/>
    <property type="match status" value="1"/>
</dbReference>
<dbReference type="GO" id="GO:0045944">
    <property type="term" value="P:positive regulation of transcription by RNA polymerase II"/>
    <property type="evidence" value="ECO:0007669"/>
    <property type="project" value="TreeGrafter"/>
</dbReference>
<dbReference type="RefSeq" id="XP_062879743.1">
    <property type="nucleotide sequence ID" value="XM_063023673.1"/>
</dbReference>
<dbReference type="InterPro" id="IPR050675">
    <property type="entry name" value="OAF3"/>
</dbReference>
<evidence type="ECO:0000256" key="2">
    <source>
        <dbReference type="ARBA" id="ARBA00023015"/>
    </source>
</evidence>
<dbReference type="GO" id="GO:0008270">
    <property type="term" value="F:zinc ion binding"/>
    <property type="evidence" value="ECO:0007669"/>
    <property type="project" value="InterPro"/>
</dbReference>
<keyword evidence="5" id="KW-0539">Nucleus</keyword>
<proteinExistence type="predicted"/>
<dbReference type="CDD" id="cd12148">
    <property type="entry name" value="fungal_TF_MHR"/>
    <property type="match status" value="1"/>
</dbReference>
<evidence type="ECO:0000256" key="5">
    <source>
        <dbReference type="ARBA" id="ARBA00023242"/>
    </source>
</evidence>
<evidence type="ECO:0000256" key="1">
    <source>
        <dbReference type="ARBA" id="ARBA00022723"/>
    </source>
</evidence>
<dbReference type="PROSITE" id="PS00463">
    <property type="entry name" value="ZN2_CY6_FUNGAL_1"/>
    <property type="match status" value="1"/>
</dbReference>
<evidence type="ECO:0000256" key="3">
    <source>
        <dbReference type="ARBA" id="ARBA00023125"/>
    </source>
</evidence>
<dbReference type="KEGG" id="asau:88175811"/>
<feature type="compositionally biased region" description="Polar residues" evidence="6">
    <location>
        <begin position="49"/>
        <end position="61"/>
    </location>
</feature>
<dbReference type="PANTHER" id="PTHR31069:SF12">
    <property type="entry name" value="TRANSCRIPTION FACTOR DOMAIN-CONTAINING PROTEIN"/>
    <property type="match status" value="1"/>
</dbReference>
<dbReference type="Pfam" id="PF04082">
    <property type="entry name" value="Fungal_trans"/>
    <property type="match status" value="1"/>
</dbReference>
<keyword evidence="1" id="KW-0479">Metal-binding</keyword>
<keyword evidence="3" id="KW-0238">DNA-binding</keyword>
<dbReference type="Gene3D" id="4.10.240.10">
    <property type="entry name" value="Zn(2)-C6 fungal-type DNA-binding domain"/>
    <property type="match status" value="1"/>
</dbReference>
<dbReference type="PANTHER" id="PTHR31069">
    <property type="entry name" value="OLEATE-ACTIVATED TRANSCRIPTION FACTOR 1-RELATED"/>
    <property type="match status" value="1"/>
</dbReference>
<accession>A0AAX4HFL5</accession>
<dbReference type="GO" id="GO:0005634">
    <property type="term" value="C:nucleus"/>
    <property type="evidence" value="ECO:0007669"/>
    <property type="project" value="TreeGrafter"/>
</dbReference>
<dbReference type="AlphaFoldDB" id="A0AAX4HFL5"/>
<organism evidence="8 9">
    <name type="scientific">Australozyma saopauloensis</name>
    <dbReference type="NCBI Taxonomy" id="291208"/>
    <lineage>
        <taxon>Eukaryota</taxon>
        <taxon>Fungi</taxon>
        <taxon>Dikarya</taxon>
        <taxon>Ascomycota</taxon>
        <taxon>Saccharomycotina</taxon>
        <taxon>Pichiomycetes</taxon>
        <taxon>Metschnikowiaceae</taxon>
        <taxon>Australozyma</taxon>
    </lineage>
</organism>
<evidence type="ECO:0000313" key="8">
    <source>
        <dbReference type="EMBL" id="WPK27365.1"/>
    </source>
</evidence>
<protein>
    <recommendedName>
        <fullName evidence="7">Zn(2)-C6 fungal-type domain-containing protein</fullName>
    </recommendedName>
</protein>
<dbReference type="PROSITE" id="PS50048">
    <property type="entry name" value="ZN2_CY6_FUNGAL_2"/>
    <property type="match status" value="1"/>
</dbReference>
<dbReference type="InterPro" id="IPR007219">
    <property type="entry name" value="XnlR_reg_dom"/>
</dbReference>
<evidence type="ECO:0000256" key="6">
    <source>
        <dbReference type="SAM" id="MobiDB-lite"/>
    </source>
</evidence>
<dbReference type="CDD" id="cd00067">
    <property type="entry name" value="GAL4"/>
    <property type="match status" value="1"/>
</dbReference>
<name>A0AAX4HFL5_9ASCO</name>
<keyword evidence="9" id="KW-1185">Reference proteome</keyword>
<dbReference type="InterPro" id="IPR036864">
    <property type="entry name" value="Zn2-C6_fun-type_DNA-bd_sf"/>
</dbReference>
<dbReference type="Proteomes" id="UP001338582">
    <property type="component" value="Chromosome 6"/>
</dbReference>
<keyword evidence="2" id="KW-0805">Transcription regulation</keyword>
<feature type="domain" description="Zn(2)-C6 fungal-type" evidence="7">
    <location>
        <begin position="13"/>
        <end position="44"/>
    </location>
</feature>